<dbReference type="Gene3D" id="3.30.1300.10">
    <property type="entry name" value="Pantoate-beta-alanine ligase, C-terminal domain"/>
    <property type="match status" value="1"/>
</dbReference>
<dbReference type="Proteomes" id="UP000192276">
    <property type="component" value="Unassembled WGS sequence"/>
</dbReference>
<comment type="similarity">
    <text evidence="2 8">Belongs to the pantothenate synthetase family.</text>
</comment>
<reference evidence="10" key="1">
    <citation type="submission" date="2016-04" db="EMBL/GenBank/DDBJ databases">
        <authorList>
            <person name="Chen L."/>
            <person name="Zhuang W."/>
            <person name="Wang G."/>
        </authorList>
    </citation>
    <scope>NUCLEOTIDE SEQUENCE [LARGE SCALE GENOMIC DNA]</scope>
    <source>
        <strain evidence="10">208</strain>
    </source>
</reference>
<dbReference type="GO" id="GO:0005524">
    <property type="term" value="F:ATP binding"/>
    <property type="evidence" value="ECO:0007669"/>
    <property type="project" value="UniProtKB-KW"/>
</dbReference>
<accession>A0A1V9GCZ1</accession>
<dbReference type="PANTHER" id="PTHR21299:SF1">
    <property type="entry name" value="PANTOATE--BETA-ALANINE LIGASE"/>
    <property type="match status" value="1"/>
</dbReference>
<comment type="caution">
    <text evidence="9">The sequence shown here is derived from an EMBL/GenBank/DDBJ whole genome shotgun (WGS) entry which is preliminary data.</text>
</comment>
<dbReference type="STRING" id="550983.A4R26_01235"/>
<dbReference type="Pfam" id="PF02569">
    <property type="entry name" value="Pantoate_ligase"/>
    <property type="match status" value="1"/>
</dbReference>
<evidence type="ECO:0000313" key="9">
    <source>
        <dbReference type="EMBL" id="OQP68460.1"/>
    </source>
</evidence>
<keyword evidence="8" id="KW-0963">Cytoplasm</keyword>
<comment type="function">
    <text evidence="8">Catalyzes the condensation of pantoate with beta-alanine in an ATP-dependent reaction via a pantoyl-adenylate intermediate.</text>
</comment>
<dbReference type="PANTHER" id="PTHR21299">
    <property type="entry name" value="CYTIDYLATE KINASE/PANTOATE-BETA-ALANINE LIGASE"/>
    <property type="match status" value="1"/>
</dbReference>
<feature type="binding site" evidence="8">
    <location>
        <begin position="186"/>
        <end position="189"/>
    </location>
    <ligand>
        <name>ATP</name>
        <dbReference type="ChEBI" id="CHEBI:30616"/>
    </ligand>
</feature>
<evidence type="ECO:0000313" key="10">
    <source>
        <dbReference type="Proteomes" id="UP000192276"/>
    </source>
</evidence>
<dbReference type="HAMAP" id="MF_00158">
    <property type="entry name" value="PanC"/>
    <property type="match status" value="1"/>
</dbReference>
<keyword evidence="10" id="KW-1185">Reference proteome</keyword>
<comment type="subcellular location">
    <subcellularLocation>
        <location evidence="8">Cytoplasm</location>
    </subcellularLocation>
</comment>
<dbReference type="GO" id="GO:0015940">
    <property type="term" value="P:pantothenate biosynthetic process"/>
    <property type="evidence" value="ECO:0007669"/>
    <property type="project" value="UniProtKB-UniRule"/>
</dbReference>
<dbReference type="NCBIfam" id="TIGR00018">
    <property type="entry name" value="panC"/>
    <property type="match status" value="1"/>
</dbReference>
<dbReference type="OrthoDB" id="9773087at2"/>
<comment type="pathway">
    <text evidence="1 8">Cofactor biosynthesis; (R)-pantothenate biosynthesis; (R)-pantothenate from (R)-pantoate and beta-alanine: step 1/1.</text>
</comment>
<evidence type="ECO:0000256" key="8">
    <source>
        <dbReference type="HAMAP-Rule" id="MF_00158"/>
    </source>
</evidence>
<comment type="catalytic activity">
    <reaction evidence="7 8">
        <text>(R)-pantoate + beta-alanine + ATP = (R)-pantothenate + AMP + diphosphate + H(+)</text>
        <dbReference type="Rhea" id="RHEA:10912"/>
        <dbReference type="ChEBI" id="CHEBI:15378"/>
        <dbReference type="ChEBI" id="CHEBI:15980"/>
        <dbReference type="ChEBI" id="CHEBI:29032"/>
        <dbReference type="ChEBI" id="CHEBI:30616"/>
        <dbReference type="ChEBI" id="CHEBI:33019"/>
        <dbReference type="ChEBI" id="CHEBI:57966"/>
        <dbReference type="ChEBI" id="CHEBI:456215"/>
        <dbReference type="EC" id="6.3.2.1"/>
    </reaction>
</comment>
<feature type="binding site" evidence="8">
    <location>
        <position position="178"/>
    </location>
    <ligand>
        <name>ATP</name>
        <dbReference type="ChEBI" id="CHEBI:30616"/>
    </ligand>
</feature>
<dbReference type="GO" id="GO:0004592">
    <property type="term" value="F:pantoate-beta-alanine ligase activity"/>
    <property type="evidence" value="ECO:0007669"/>
    <property type="project" value="UniProtKB-UniRule"/>
</dbReference>
<dbReference type="AlphaFoldDB" id="A0A1V9GCZ1"/>
<evidence type="ECO:0000256" key="5">
    <source>
        <dbReference type="ARBA" id="ARBA00022741"/>
    </source>
</evidence>
<keyword evidence="4 8" id="KW-0566">Pantothenate biosynthesis</keyword>
<dbReference type="RefSeq" id="WP_081158865.1">
    <property type="nucleotide sequence ID" value="NZ_LWBP01000001.1"/>
</dbReference>
<organism evidence="9 10">
    <name type="scientific">Niastella populi</name>
    <dbReference type="NCBI Taxonomy" id="550983"/>
    <lineage>
        <taxon>Bacteria</taxon>
        <taxon>Pseudomonadati</taxon>
        <taxon>Bacteroidota</taxon>
        <taxon>Chitinophagia</taxon>
        <taxon>Chitinophagales</taxon>
        <taxon>Chitinophagaceae</taxon>
        <taxon>Niastella</taxon>
    </lineage>
</organism>
<dbReference type="EC" id="6.3.2.1" evidence="8"/>
<comment type="subunit">
    <text evidence="8">Homodimer.</text>
</comment>
<feature type="binding site" evidence="8">
    <location>
        <begin position="30"/>
        <end position="37"/>
    </location>
    <ligand>
        <name>ATP</name>
        <dbReference type="ChEBI" id="CHEBI:30616"/>
    </ligand>
</feature>
<keyword evidence="3 8" id="KW-0436">Ligase</keyword>
<evidence type="ECO:0000256" key="4">
    <source>
        <dbReference type="ARBA" id="ARBA00022655"/>
    </source>
</evidence>
<keyword evidence="6 8" id="KW-0067">ATP-binding</keyword>
<dbReference type="GO" id="GO:0005829">
    <property type="term" value="C:cytosol"/>
    <property type="evidence" value="ECO:0007669"/>
    <property type="project" value="TreeGrafter"/>
</dbReference>
<dbReference type="EMBL" id="LWBP01000001">
    <property type="protein sequence ID" value="OQP68460.1"/>
    <property type="molecule type" value="Genomic_DNA"/>
</dbReference>
<sequence length="287" mass="31938">MIIFKYADQLARYIQQQKSAGKQIGFVPTMGALHSGHIALIDQSKKATAVTVCSIFVNPTQFNNPNDYQLYPKTIEPDIVKLEAAGCHALFLPAIAEMYPQGTSNLEQYDLGYLETLLEGKYRPGHFQGVCQVMNRLLTMVLPHKLFMGQKDYQQCMVVSRLLQLMKSPAELIACPTLREADGLAMSSRNMRLSPENRQKATTIYKCLTLIKQESNQGTTWPVVKEKATKMLTDAGFSIDYVELADAHTLQPATATMATIYQGPRVALVAAFLGDVRLIDNMLLNEA</sequence>
<keyword evidence="5 8" id="KW-0547">Nucleotide-binding</keyword>
<dbReference type="InterPro" id="IPR042176">
    <property type="entry name" value="Pantoate_ligase_C"/>
</dbReference>
<dbReference type="UniPathway" id="UPA00028">
    <property type="reaction ID" value="UER00005"/>
</dbReference>
<feature type="binding site" evidence="8">
    <location>
        <position position="61"/>
    </location>
    <ligand>
        <name>beta-alanine</name>
        <dbReference type="ChEBI" id="CHEBI:57966"/>
    </ligand>
</feature>
<feature type="binding site" evidence="8">
    <location>
        <begin position="149"/>
        <end position="152"/>
    </location>
    <ligand>
        <name>ATP</name>
        <dbReference type="ChEBI" id="CHEBI:30616"/>
    </ligand>
</feature>
<dbReference type="SUPFAM" id="SSF52374">
    <property type="entry name" value="Nucleotidylyl transferase"/>
    <property type="match status" value="1"/>
</dbReference>
<evidence type="ECO:0000256" key="7">
    <source>
        <dbReference type="ARBA" id="ARBA00048258"/>
    </source>
</evidence>
<evidence type="ECO:0000256" key="2">
    <source>
        <dbReference type="ARBA" id="ARBA00009256"/>
    </source>
</evidence>
<dbReference type="InterPro" id="IPR014729">
    <property type="entry name" value="Rossmann-like_a/b/a_fold"/>
</dbReference>
<comment type="miscellaneous">
    <text evidence="8">The reaction proceeds by a bi uni uni bi ping pong mechanism.</text>
</comment>
<evidence type="ECO:0000256" key="1">
    <source>
        <dbReference type="ARBA" id="ARBA00004990"/>
    </source>
</evidence>
<evidence type="ECO:0000256" key="6">
    <source>
        <dbReference type="ARBA" id="ARBA00022840"/>
    </source>
</evidence>
<feature type="binding site" evidence="8">
    <location>
        <position position="155"/>
    </location>
    <ligand>
        <name>(R)-pantoate</name>
        <dbReference type="ChEBI" id="CHEBI:15980"/>
    </ligand>
</feature>
<dbReference type="InterPro" id="IPR003721">
    <property type="entry name" value="Pantoate_ligase"/>
</dbReference>
<name>A0A1V9GCZ1_9BACT</name>
<dbReference type="Gene3D" id="3.40.50.620">
    <property type="entry name" value="HUPs"/>
    <property type="match status" value="1"/>
</dbReference>
<evidence type="ECO:0000256" key="3">
    <source>
        <dbReference type="ARBA" id="ARBA00022598"/>
    </source>
</evidence>
<gene>
    <name evidence="8" type="primary">panC</name>
    <name evidence="9" type="ORF">A4R26_01235</name>
</gene>
<proteinExistence type="inferred from homology"/>
<protein>
    <recommendedName>
        <fullName evidence="8">Pantothenate synthetase</fullName>
        <shortName evidence="8">PS</shortName>
        <ecNumber evidence="8">6.3.2.1</ecNumber>
    </recommendedName>
    <alternativeName>
        <fullName evidence="8">Pantoate--beta-alanine ligase</fullName>
    </alternativeName>
    <alternativeName>
        <fullName evidence="8">Pantoate-activating enzyme</fullName>
    </alternativeName>
</protein>
<feature type="active site" description="Proton donor" evidence="8">
    <location>
        <position position="37"/>
    </location>
</feature>
<feature type="binding site" evidence="8">
    <location>
        <position position="61"/>
    </location>
    <ligand>
        <name>(R)-pantoate</name>
        <dbReference type="ChEBI" id="CHEBI:15980"/>
    </ligand>
</feature>